<keyword evidence="3" id="KW-1185">Reference proteome</keyword>
<proteinExistence type="predicted"/>
<dbReference type="Proteomes" id="UP000192674">
    <property type="component" value="Unassembled WGS sequence"/>
</dbReference>
<evidence type="ECO:0000313" key="2">
    <source>
        <dbReference type="EMBL" id="SMD00264.1"/>
    </source>
</evidence>
<gene>
    <name evidence="2" type="ORF">SAMN05661093_03777</name>
</gene>
<feature type="compositionally biased region" description="Basic and acidic residues" evidence="1">
    <location>
        <begin position="1"/>
        <end position="10"/>
    </location>
</feature>
<evidence type="ECO:0000313" key="3">
    <source>
        <dbReference type="Proteomes" id="UP000192674"/>
    </source>
</evidence>
<dbReference type="EMBL" id="FWXV01000002">
    <property type="protein sequence ID" value="SMD00264.1"/>
    <property type="molecule type" value="Genomic_DNA"/>
</dbReference>
<organism evidence="2 3">
    <name type="scientific">Kibdelosporangium aridum</name>
    <dbReference type="NCBI Taxonomy" id="2030"/>
    <lineage>
        <taxon>Bacteria</taxon>
        <taxon>Bacillati</taxon>
        <taxon>Actinomycetota</taxon>
        <taxon>Actinomycetes</taxon>
        <taxon>Pseudonocardiales</taxon>
        <taxon>Pseudonocardiaceae</taxon>
        <taxon>Kibdelosporangium</taxon>
    </lineage>
</organism>
<evidence type="ECO:0000256" key="1">
    <source>
        <dbReference type="SAM" id="MobiDB-lite"/>
    </source>
</evidence>
<name>A0A1W2DRZ6_KIBAR</name>
<feature type="compositionally biased region" description="Low complexity" evidence="1">
    <location>
        <begin position="36"/>
        <end position="47"/>
    </location>
</feature>
<accession>A0A1W2DRZ6</accession>
<feature type="region of interest" description="Disordered" evidence="1">
    <location>
        <begin position="1"/>
        <end position="50"/>
    </location>
</feature>
<dbReference type="AlphaFoldDB" id="A0A1W2DRZ6"/>
<sequence length="98" mass="10481">MTTERAEVGTERAAATHKRADTNHSEAPLNPPQNPSSDSATTTSTSSVRFARMCRPAESWSKLRRMSENVIAVTLGRMVFADSGHVPLGGIDAGEPTL</sequence>
<reference evidence="2 3" key="1">
    <citation type="submission" date="2017-04" db="EMBL/GenBank/DDBJ databases">
        <authorList>
            <person name="Afonso C.L."/>
            <person name="Miller P.J."/>
            <person name="Scott M.A."/>
            <person name="Spackman E."/>
            <person name="Goraichik I."/>
            <person name="Dimitrov K.M."/>
            <person name="Suarez D.L."/>
            <person name="Swayne D.E."/>
        </authorList>
    </citation>
    <scope>NUCLEOTIDE SEQUENCE [LARGE SCALE GENOMIC DNA]</scope>
    <source>
        <strain evidence="2 3">DSM 43828</strain>
    </source>
</reference>
<protein>
    <submittedName>
        <fullName evidence="2">Uncharacterized protein</fullName>
    </submittedName>
</protein>